<organism evidence="1 2">
    <name type="scientific">Candidatus Portnoybacteria bacterium CG03_land_8_20_14_0_80_41_10</name>
    <dbReference type="NCBI Taxonomy" id="1974808"/>
    <lineage>
        <taxon>Bacteria</taxon>
        <taxon>Candidatus Portnoyibacteriota</taxon>
    </lineage>
</organism>
<proteinExistence type="predicted"/>
<sequence>MHKYSIDDFWGEVQRDIKNKDYLSFGLDSQLLINNILELFLKINGAFFRQPNEMMKTLERLDVKFANRMRNFYEESDIRKKKVILKKLVEYIYDKSGGPMPSSWILKN</sequence>
<dbReference type="AlphaFoldDB" id="A0A2M7BUB2"/>
<evidence type="ECO:0000313" key="2">
    <source>
        <dbReference type="Proteomes" id="UP000229894"/>
    </source>
</evidence>
<comment type="caution">
    <text evidence="1">The sequence shown here is derived from an EMBL/GenBank/DDBJ whole genome shotgun (WGS) entry which is preliminary data.</text>
</comment>
<accession>A0A2M7BUB2</accession>
<evidence type="ECO:0000313" key="1">
    <source>
        <dbReference type="EMBL" id="PIV10150.1"/>
    </source>
</evidence>
<dbReference type="Proteomes" id="UP000229894">
    <property type="component" value="Unassembled WGS sequence"/>
</dbReference>
<dbReference type="EMBL" id="PEUX01000043">
    <property type="protein sequence ID" value="PIV10150.1"/>
    <property type="molecule type" value="Genomic_DNA"/>
</dbReference>
<protein>
    <submittedName>
        <fullName evidence="1">Uncharacterized protein</fullName>
    </submittedName>
</protein>
<gene>
    <name evidence="1" type="ORF">COS49_02110</name>
</gene>
<reference evidence="2" key="1">
    <citation type="submission" date="2017-09" db="EMBL/GenBank/DDBJ databases">
        <title>Depth-based differentiation of microbial function through sediment-hosted aquifers and enrichment of novel symbionts in the deep terrestrial subsurface.</title>
        <authorList>
            <person name="Probst A.J."/>
            <person name="Ladd B."/>
            <person name="Jarett J.K."/>
            <person name="Geller-Mcgrath D.E."/>
            <person name="Sieber C.M.K."/>
            <person name="Emerson J.B."/>
            <person name="Anantharaman K."/>
            <person name="Thomas B.C."/>
            <person name="Malmstrom R."/>
            <person name="Stieglmeier M."/>
            <person name="Klingl A."/>
            <person name="Woyke T."/>
            <person name="Ryan C.M."/>
            <person name="Banfield J.F."/>
        </authorList>
    </citation>
    <scope>NUCLEOTIDE SEQUENCE [LARGE SCALE GENOMIC DNA]</scope>
</reference>
<name>A0A2M7BUB2_9BACT</name>